<comment type="subcellular location">
    <subcellularLocation>
        <location evidence="1">Cell membrane</location>
        <topology evidence="1">Multi-pass membrane protein</topology>
    </subcellularLocation>
    <subcellularLocation>
        <location evidence="8">Membrane</location>
        <topology evidence="8">Multi-pass membrane protein</topology>
    </subcellularLocation>
</comment>
<organism evidence="11 12">
    <name type="scientific">Paucidesulfovibrio gracilis DSM 16080</name>
    <dbReference type="NCBI Taxonomy" id="1121449"/>
    <lineage>
        <taxon>Bacteria</taxon>
        <taxon>Pseudomonadati</taxon>
        <taxon>Thermodesulfobacteriota</taxon>
        <taxon>Desulfovibrionia</taxon>
        <taxon>Desulfovibrionales</taxon>
        <taxon>Desulfovibrionaceae</taxon>
        <taxon>Paucidesulfovibrio</taxon>
    </lineage>
</organism>
<dbReference type="GO" id="GO:0005886">
    <property type="term" value="C:plasma membrane"/>
    <property type="evidence" value="ECO:0007669"/>
    <property type="project" value="UniProtKB-SubCell"/>
</dbReference>
<evidence type="ECO:0000256" key="7">
    <source>
        <dbReference type="ARBA" id="ARBA00023136"/>
    </source>
</evidence>
<dbReference type="EMBL" id="FUYC01000003">
    <property type="protein sequence ID" value="SKA78926.1"/>
    <property type="molecule type" value="Genomic_DNA"/>
</dbReference>
<keyword evidence="6 9" id="KW-1133">Transmembrane helix</keyword>
<keyword evidence="12" id="KW-1185">Reference proteome</keyword>
<dbReference type="InterPro" id="IPR002898">
    <property type="entry name" value="MotA_ExbB_proton_chnl"/>
</dbReference>
<comment type="similarity">
    <text evidence="8">Belongs to the exbB/tolQ family.</text>
</comment>
<dbReference type="Proteomes" id="UP000190027">
    <property type="component" value="Unassembled WGS sequence"/>
</dbReference>
<accession>A0A1T4WNL5</accession>
<evidence type="ECO:0000313" key="12">
    <source>
        <dbReference type="Proteomes" id="UP000190027"/>
    </source>
</evidence>
<keyword evidence="7 9" id="KW-0472">Membrane</keyword>
<dbReference type="PANTHER" id="PTHR30625">
    <property type="entry name" value="PROTEIN TOLQ"/>
    <property type="match status" value="1"/>
</dbReference>
<protein>
    <submittedName>
        <fullName evidence="11">Outer membrane transport energization protein ExbB (TC 2.C.1.1.1)</fullName>
    </submittedName>
</protein>
<evidence type="ECO:0000256" key="3">
    <source>
        <dbReference type="ARBA" id="ARBA00022475"/>
    </source>
</evidence>
<evidence type="ECO:0000256" key="8">
    <source>
        <dbReference type="RuleBase" id="RU004057"/>
    </source>
</evidence>
<evidence type="ECO:0000256" key="4">
    <source>
        <dbReference type="ARBA" id="ARBA00022692"/>
    </source>
</evidence>
<evidence type="ECO:0000256" key="6">
    <source>
        <dbReference type="ARBA" id="ARBA00022989"/>
    </source>
</evidence>
<keyword evidence="4 9" id="KW-0812">Transmembrane</keyword>
<dbReference type="InterPro" id="IPR050790">
    <property type="entry name" value="ExbB/TolQ_transport"/>
</dbReference>
<evidence type="ECO:0000256" key="1">
    <source>
        <dbReference type="ARBA" id="ARBA00004651"/>
    </source>
</evidence>
<evidence type="ECO:0000259" key="10">
    <source>
        <dbReference type="Pfam" id="PF01618"/>
    </source>
</evidence>
<evidence type="ECO:0000256" key="2">
    <source>
        <dbReference type="ARBA" id="ARBA00022448"/>
    </source>
</evidence>
<dbReference type="STRING" id="1121449.SAMN02745704_01226"/>
<feature type="transmembrane region" description="Helical" evidence="9">
    <location>
        <begin position="139"/>
        <end position="160"/>
    </location>
</feature>
<evidence type="ECO:0000256" key="5">
    <source>
        <dbReference type="ARBA" id="ARBA00022927"/>
    </source>
</evidence>
<feature type="transmembrane region" description="Helical" evidence="9">
    <location>
        <begin position="108"/>
        <end position="127"/>
    </location>
</feature>
<keyword evidence="5 8" id="KW-0653">Protein transport</keyword>
<dbReference type="Pfam" id="PF01618">
    <property type="entry name" value="MotA_ExbB"/>
    <property type="match status" value="1"/>
</dbReference>
<dbReference type="GO" id="GO:0017038">
    <property type="term" value="P:protein import"/>
    <property type="evidence" value="ECO:0007669"/>
    <property type="project" value="TreeGrafter"/>
</dbReference>
<keyword evidence="3" id="KW-1003">Cell membrane</keyword>
<sequence length="192" mass="20798">MMWPLLVVSVVALGVILERFVVISTTRFPALRVLSALRDDIQDSKAAQLPSDIADRYPAFVPFFEALLFEECSKSQREATAQAAGEEILFRLNRGLDLLSTLSNVAPLMGLLGTVIGMISAFSTLAASSDVDISLLAGGIWQALLTTATGLAIAIPTLLAHRWFLRQQEKVAHAMQVGAAYLLEAFHEDDAL</sequence>
<dbReference type="PANTHER" id="PTHR30625:SF15">
    <property type="entry name" value="BIOPOLYMER TRANSPORT PROTEIN EXBB"/>
    <property type="match status" value="1"/>
</dbReference>
<dbReference type="AlphaFoldDB" id="A0A1T4WNL5"/>
<name>A0A1T4WNL5_9BACT</name>
<evidence type="ECO:0000313" key="11">
    <source>
        <dbReference type="EMBL" id="SKA78926.1"/>
    </source>
</evidence>
<feature type="transmembrane region" description="Helical" evidence="9">
    <location>
        <begin position="6"/>
        <end position="28"/>
    </location>
</feature>
<keyword evidence="2 8" id="KW-0813">Transport</keyword>
<proteinExistence type="inferred from homology"/>
<gene>
    <name evidence="11" type="ORF">SAMN02745704_01226</name>
</gene>
<evidence type="ECO:0000256" key="9">
    <source>
        <dbReference type="SAM" id="Phobius"/>
    </source>
</evidence>
<feature type="domain" description="MotA/TolQ/ExbB proton channel" evidence="10">
    <location>
        <begin position="78"/>
        <end position="176"/>
    </location>
</feature>
<reference evidence="11 12" key="1">
    <citation type="submission" date="2017-02" db="EMBL/GenBank/DDBJ databases">
        <authorList>
            <person name="Peterson S.W."/>
        </authorList>
    </citation>
    <scope>NUCLEOTIDE SEQUENCE [LARGE SCALE GENOMIC DNA]</scope>
    <source>
        <strain evidence="11 12">DSM 16080</strain>
    </source>
</reference>